<name>A0ABM5R967_STRLI</name>
<feature type="region of interest" description="Disordered" evidence="1">
    <location>
        <begin position="243"/>
        <end position="282"/>
    </location>
</feature>
<evidence type="ECO:0000313" key="3">
    <source>
        <dbReference type="Proteomes" id="UP000028682"/>
    </source>
</evidence>
<evidence type="ECO:0000256" key="1">
    <source>
        <dbReference type="SAM" id="MobiDB-lite"/>
    </source>
</evidence>
<dbReference type="EMBL" id="CP009124">
    <property type="protein sequence ID" value="AIJ16910.1"/>
    <property type="molecule type" value="Genomic_DNA"/>
</dbReference>
<reference evidence="3" key="1">
    <citation type="submission" date="2014-08" db="EMBL/GenBank/DDBJ databases">
        <title>Complete genome sequence of Streptomyces lividans TK24.</title>
        <authorList>
            <consortium name="StrepSynth"/>
            <person name="Ruckert C."/>
            <person name="Fridjonson O.H."/>
            <person name="Lambert C."/>
            <person name="van Wezel G.P."/>
            <person name="Bernaerts K."/>
            <person name="Anne J."/>
            <person name="Economou A."/>
            <person name="Kalinowski J."/>
        </authorList>
    </citation>
    <scope>NUCLEOTIDE SEQUENCE [LARGE SCALE GENOMIC DNA]</scope>
    <source>
        <strain evidence="3">TK24</strain>
    </source>
</reference>
<protein>
    <submittedName>
        <fullName evidence="2">Uncharacterized protein</fullName>
    </submittedName>
</protein>
<keyword evidence="3" id="KW-1185">Reference proteome</keyword>
<organism evidence="2 3">
    <name type="scientific">Streptomyces lividans TK24</name>
    <dbReference type="NCBI Taxonomy" id="457428"/>
    <lineage>
        <taxon>Bacteria</taxon>
        <taxon>Bacillati</taxon>
        <taxon>Actinomycetota</taxon>
        <taxon>Actinomycetes</taxon>
        <taxon>Kitasatosporales</taxon>
        <taxon>Streptomycetaceae</taxon>
        <taxon>Streptomyces</taxon>
    </lineage>
</organism>
<feature type="compositionally biased region" description="Low complexity" evidence="1">
    <location>
        <begin position="269"/>
        <end position="282"/>
    </location>
</feature>
<proteinExistence type="predicted"/>
<feature type="region of interest" description="Disordered" evidence="1">
    <location>
        <begin position="162"/>
        <end position="186"/>
    </location>
</feature>
<dbReference type="Proteomes" id="UP000028682">
    <property type="component" value="Chromosome"/>
</dbReference>
<sequence length="282" mass="29476">MEKGSQPRWPLRCLPSMRTTARTGPSCSTFTSSIAPSKRSYLTVPWSPSSISGWRSRTRRPFFAISVEPRVTDLISADPDVPILAVMTPVDMSMVPPCRATATFLAGAAGVPAARVSLPLPEATAWAVHLREPSGQWASGQVCTGTALPSASVTANDWPSWKVPRGQGTPTVEPGAAPRPPSSSQLRVTGLSSATGAAAGAACAFFVPSAQLNWAAAPATAAALRRDLRGMGDMAFPFRAGVQGCQGHDRSRCGSEAPAPVPRGGRRGTGPPRAKAPGQRRR</sequence>
<accession>A0ABM5R967</accession>
<evidence type="ECO:0000313" key="2">
    <source>
        <dbReference type="EMBL" id="AIJ16910.1"/>
    </source>
</evidence>
<gene>
    <name evidence="2" type="ORF">SLIV_30085</name>
</gene>